<accession>A0A8K1GBK3</accession>
<evidence type="ECO:0000256" key="1">
    <source>
        <dbReference type="SAM" id="Phobius"/>
    </source>
</evidence>
<dbReference type="EMBL" id="SWJQ01000398">
    <property type="protein sequence ID" value="TRZ14919.1"/>
    <property type="molecule type" value="Genomic_DNA"/>
</dbReference>
<keyword evidence="1" id="KW-0812">Transmembrane</keyword>
<name>A0A8K1GBK3_9PASS</name>
<evidence type="ECO:0000256" key="2">
    <source>
        <dbReference type="SAM" id="SignalP"/>
    </source>
</evidence>
<keyword evidence="4" id="KW-1185">Reference proteome</keyword>
<sequence>MARQGFSLLLQFYLLLLLVRPLDPSSHPERDTGTSGQLPEEMELQDTDPEPMLMVDVVLALWTCLLVVLLITGIVLGCGLGRRFWRCWTEEKRQSPSAHAGPCCCTGHGCPRNVIQLLGHNRAMLRLSPQPSAEAQSQESS</sequence>
<feature type="signal peptide" evidence="2">
    <location>
        <begin position="1"/>
        <end position="24"/>
    </location>
</feature>
<keyword evidence="1" id="KW-1133">Transmembrane helix</keyword>
<organism evidence="3 4">
    <name type="scientific">Zosterops borbonicus</name>
    <dbReference type="NCBI Taxonomy" id="364589"/>
    <lineage>
        <taxon>Eukaryota</taxon>
        <taxon>Metazoa</taxon>
        <taxon>Chordata</taxon>
        <taxon>Craniata</taxon>
        <taxon>Vertebrata</taxon>
        <taxon>Euteleostomi</taxon>
        <taxon>Archelosauria</taxon>
        <taxon>Archosauria</taxon>
        <taxon>Dinosauria</taxon>
        <taxon>Saurischia</taxon>
        <taxon>Theropoda</taxon>
        <taxon>Coelurosauria</taxon>
        <taxon>Aves</taxon>
        <taxon>Neognathae</taxon>
        <taxon>Neoaves</taxon>
        <taxon>Telluraves</taxon>
        <taxon>Australaves</taxon>
        <taxon>Passeriformes</taxon>
        <taxon>Sylvioidea</taxon>
        <taxon>Zosteropidae</taxon>
        <taxon>Zosterops</taxon>
    </lineage>
</organism>
<keyword evidence="2" id="KW-0732">Signal</keyword>
<keyword evidence="1" id="KW-0472">Membrane</keyword>
<dbReference type="AlphaFoldDB" id="A0A8K1GBK3"/>
<protein>
    <submittedName>
        <fullName evidence="3">Uncharacterized protein</fullName>
    </submittedName>
</protein>
<feature type="transmembrane region" description="Helical" evidence="1">
    <location>
        <begin position="52"/>
        <end position="76"/>
    </location>
</feature>
<dbReference type="Proteomes" id="UP000796761">
    <property type="component" value="Unassembled WGS sequence"/>
</dbReference>
<evidence type="ECO:0000313" key="4">
    <source>
        <dbReference type="Proteomes" id="UP000796761"/>
    </source>
</evidence>
<gene>
    <name evidence="3" type="ORF">HGM15179_012183</name>
</gene>
<proteinExistence type="predicted"/>
<reference evidence="3" key="1">
    <citation type="submission" date="2019-04" db="EMBL/GenBank/DDBJ databases">
        <title>Genome assembly of Zosterops borbonicus 15179.</title>
        <authorList>
            <person name="Leroy T."/>
            <person name="Anselmetti Y."/>
            <person name="Tilak M.-K."/>
            <person name="Nabholz B."/>
        </authorList>
    </citation>
    <scope>NUCLEOTIDE SEQUENCE</scope>
    <source>
        <strain evidence="3">HGM_15179</strain>
        <tissue evidence="3">Muscle</tissue>
    </source>
</reference>
<evidence type="ECO:0000313" key="3">
    <source>
        <dbReference type="EMBL" id="TRZ14919.1"/>
    </source>
</evidence>
<feature type="chain" id="PRO_5035439223" evidence="2">
    <location>
        <begin position="25"/>
        <end position="141"/>
    </location>
</feature>
<comment type="caution">
    <text evidence="3">The sequence shown here is derived from an EMBL/GenBank/DDBJ whole genome shotgun (WGS) entry which is preliminary data.</text>
</comment>